<dbReference type="PANTHER" id="PTHR36154:SF1">
    <property type="entry name" value="DNA-BINDING TRANSCRIPTIONAL ACTIVATOR ALPA"/>
    <property type="match status" value="1"/>
</dbReference>
<dbReference type="Gene3D" id="1.10.238.160">
    <property type="match status" value="1"/>
</dbReference>
<dbReference type="PANTHER" id="PTHR36154">
    <property type="entry name" value="DNA-BINDING TRANSCRIPTIONAL ACTIVATOR ALPA"/>
    <property type="match status" value="1"/>
</dbReference>
<dbReference type="RefSeq" id="WP_260328987.1">
    <property type="nucleotide sequence ID" value="NZ_RJUR01000017.1"/>
</dbReference>
<evidence type="ECO:0000313" key="1">
    <source>
        <dbReference type="EMBL" id="ROQ45366.1"/>
    </source>
</evidence>
<sequence length="75" mass="8964">MKRGKQETQVVQQRSVRRIMRLKETEQMCGFRRSHIYALMKQGKFPQRKQIGRRAVGWDSVEIEQWVADQLDSKS</sequence>
<reference evidence="1 2" key="1">
    <citation type="submission" date="2018-11" db="EMBL/GenBank/DDBJ databases">
        <title>Genomic analyses of the natural microbiome of Caenorhabditis elegans.</title>
        <authorList>
            <person name="Samuel B."/>
        </authorList>
    </citation>
    <scope>NUCLEOTIDE SEQUENCE [LARGE SCALE GENOMIC DNA]</scope>
    <source>
        <strain evidence="1 2">BIGb0473</strain>
    </source>
</reference>
<protein>
    <submittedName>
        <fullName evidence="1">AlpA family transcriptional regulator</fullName>
    </submittedName>
</protein>
<proteinExistence type="predicted"/>
<dbReference type="EMBL" id="RJUR01000017">
    <property type="protein sequence ID" value="ROQ45366.1"/>
    <property type="molecule type" value="Genomic_DNA"/>
</dbReference>
<dbReference type="InterPro" id="IPR010260">
    <property type="entry name" value="AlpA"/>
</dbReference>
<organism evidence="1 2">
    <name type="scientific">Pseudomonas putida</name>
    <name type="common">Arthrobacter siderocapsulatus</name>
    <dbReference type="NCBI Taxonomy" id="303"/>
    <lineage>
        <taxon>Bacteria</taxon>
        <taxon>Pseudomonadati</taxon>
        <taxon>Pseudomonadota</taxon>
        <taxon>Gammaproteobacteria</taxon>
        <taxon>Pseudomonadales</taxon>
        <taxon>Pseudomonadaceae</taxon>
        <taxon>Pseudomonas</taxon>
    </lineage>
</organism>
<name>A0A9X8EHD8_PSEPU</name>
<dbReference type="Proteomes" id="UP000269115">
    <property type="component" value="Unassembled WGS sequence"/>
</dbReference>
<accession>A0A9X8EHD8</accession>
<gene>
    <name evidence="1" type="ORF">EDF85_4630</name>
</gene>
<evidence type="ECO:0000313" key="2">
    <source>
        <dbReference type="Proteomes" id="UP000269115"/>
    </source>
</evidence>
<dbReference type="InterPro" id="IPR052931">
    <property type="entry name" value="Prophage_regulatory_activator"/>
</dbReference>
<dbReference type="AlphaFoldDB" id="A0A9X8EHD8"/>
<dbReference type="Pfam" id="PF05930">
    <property type="entry name" value="Phage_AlpA"/>
    <property type="match status" value="1"/>
</dbReference>
<comment type="caution">
    <text evidence="1">The sequence shown here is derived from an EMBL/GenBank/DDBJ whole genome shotgun (WGS) entry which is preliminary data.</text>
</comment>